<accession>W1PZM9</accession>
<organism evidence="1 2">
    <name type="scientific">Amborella trichopoda</name>
    <dbReference type="NCBI Taxonomy" id="13333"/>
    <lineage>
        <taxon>Eukaryota</taxon>
        <taxon>Viridiplantae</taxon>
        <taxon>Streptophyta</taxon>
        <taxon>Embryophyta</taxon>
        <taxon>Tracheophyta</taxon>
        <taxon>Spermatophyta</taxon>
        <taxon>Magnoliopsida</taxon>
        <taxon>Amborellales</taxon>
        <taxon>Amborellaceae</taxon>
        <taxon>Amborella</taxon>
    </lineage>
</organism>
<dbReference type="Gramene" id="ERN13863">
    <property type="protein sequence ID" value="ERN13863"/>
    <property type="gene ID" value="AMTR_s00021p00015930"/>
</dbReference>
<sequence length="69" mass="7855">MQCSSEKREVEAVATMILERGFQHIPERGQWIPATGIRKAGSKREHETRNDWSAEAIREIENALASMDT</sequence>
<dbReference type="EMBL" id="KI392560">
    <property type="protein sequence ID" value="ERN13863.1"/>
    <property type="molecule type" value="Genomic_DNA"/>
</dbReference>
<dbReference type="AlphaFoldDB" id="W1PZM9"/>
<dbReference type="Proteomes" id="UP000017836">
    <property type="component" value="Unassembled WGS sequence"/>
</dbReference>
<keyword evidence="2" id="KW-1185">Reference proteome</keyword>
<evidence type="ECO:0000313" key="1">
    <source>
        <dbReference type="EMBL" id="ERN13863.1"/>
    </source>
</evidence>
<proteinExistence type="predicted"/>
<evidence type="ECO:0000313" key="2">
    <source>
        <dbReference type="Proteomes" id="UP000017836"/>
    </source>
</evidence>
<gene>
    <name evidence="1" type="ORF">AMTR_s00021p00015930</name>
</gene>
<protein>
    <submittedName>
        <fullName evidence="1">Uncharacterized protein</fullName>
    </submittedName>
</protein>
<dbReference type="HOGENOM" id="CLU_2779224_0_0_1"/>
<reference evidence="2" key="1">
    <citation type="journal article" date="2013" name="Science">
        <title>The Amborella genome and the evolution of flowering plants.</title>
        <authorList>
            <consortium name="Amborella Genome Project"/>
        </authorList>
    </citation>
    <scope>NUCLEOTIDE SEQUENCE [LARGE SCALE GENOMIC DNA]</scope>
</reference>
<name>W1PZM9_AMBTC</name>